<dbReference type="NCBIfam" id="TIGR04183">
    <property type="entry name" value="Por_Secre_tail"/>
    <property type="match status" value="1"/>
</dbReference>
<dbReference type="SUPFAM" id="SSF69318">
    <property type="entry name" value="Integrin alpha N-terminal domain"/>
    <property type="match status" value="1"/>
</dbReference>
<sequence length="615" mass="67549">MAGTKADWGDYDNDGDLDLAVIGGNGSSYAKIYRNNNGSFEDIEAELQGISDDGYVMWGDFDMDNDLDLLITGGATIGVFPNQQDINISYIYRNDNGVFVNHHAELTGVAGWGLWGDYDHDGDLDIALIGPPTNTEENDVIKIYNNDQGVFAEVDIPLQLTRRHMGASIDWGDYDNDGDEDLFVSTTGESDEALENWISVILKNDDGVFSVVYPNIHGVFDSHVKWGDYDADGDLDLAIMGINRKDKDVTTIYKNDEGDFKDIGFDFGGNTDDHKCAWGFLDWEDYDTDGDLDLLVSGKNGATFTFITKILRNEEGIFSDMYMPLPGALGYAIWGDYDNDFDPDVLIGGVQLVDGKYENLTELYINEIRAPHTITFNPIEEKTYGDTDFEILAESSADLEVKYKLISGAATLNDRSISIHGAGEVSVRAFHAGTETYNPSQKDQLILVKKAILTATANNESIDLGDAIPELGISYDGFVNDEDVDDLQEAPKTSTTVTTTSDPGTYTIRLSGGLSSNYELVLVDGVLTIEGVVMEAGLKSSHMMAYPNPTRDVLTIDGGGSWHNMKLYDLSGQQLLINIQGNSLDLSLLQTGAYILHLTDTNGTTVFKQKIRKQD</sequence>
<evidence type="ECO:0000313" key="4">
    <source>
        <dbReference type="EMBL" id="UXX78576.1"/>
    </source>
</evidence>
<name>A0ABY6CXD3_9BACT</name>
<dbReference type="EMBL" id="CP106735">
    <property type="protein sequence ID" value="UXX78576.1"/>
    <property type="molecule type" value="Genomic_DNA"/>
</dbReference>
<proteinExistence type="predicted"/>
<dbReference type="Pfam" id="PF18676">
    <property type="entry name" value="MBG_2"/>
    <property type="match status" value="1"/>
</dbReference>
<gene>
    <name evidence="4" type="ORF">N7E81_14540</name>
</gene>
<dbReference type="InterPro" id="IPR028994">
    <property type="entry name" value="Integrin_alpha_N"/>
</dbReference>
<dbReference type="InterPro" id="IPR013517">
    <property type="entry name" value="FG-GAP"/>
</dbReference>
<accession>A0ABY6CXD3</accession>
<feature type="domain" description="Secretion system C-terminal sorting" evidence="3">
    <location>
        <begin position="546"/>
        <end position="609"/>
    </location>
</feature>
<protein>
    <submittedName>
        <fullName evidence="4">FG-GAP-like repeat-containing protein</fullName>
    </submittedName>
</protein>
<evidence type="ECO:0000313" key="5">
    <source>
        <dbReference type="Proteomes" id="UP001062165"/>
    </source>
</evidence>
<dbReference type="Pfam" id="PF18962">
    <property type="entry name" value="Por_Secre_tail"/>
    <property type="match status" value="1"/>
</dbReference>
<dbReference type="PANTHER" id="PTHR46580">
    <property type="entry name" value="SENSOR KINASE-RELATED"/>
    <property type="match status" value="1"/>
</dbReference>
<evidence type="ECO:0000256" key="1">
    <source>
        <dbReference type="ARBA" id="ARBA00022729"/>
    </source>
</evidence>
<feature type="domain" description="MBG" evidence="2">
    <location>
        <begin position="453"/>
        <end position="528"/>
    </location>
</feature>
<reference evidence="4" key="1">
    <citation type="submission" date="2022-10" db="EMBL/GenBank/DDBJ databases">
        <title>Comparative genomics and taxonomic characterization of three novel marine species of genus Reichenbachiella exhibiting antioxidant and polysaccharide degradation activities.</title>
        <authorList>
            <person name="Muhammad N."/>
            <person name="Lee Y.-J."/>
            <person name="Ko J."/>
            <person name="Kim S.-G."/>
        </authorList>
    </citation>
    <scope>NUCLEOTIDE SEQUENCE</scope>
    <source>
        <strain evidence="4">Wsw4-B4</strain>
    </source>
</reference>
<dbReference type="RefSeq" id="WP_263050321.1">
    <property type="nucleotide sequence ID" value="NZ_CP106735.1"/>
</dbReference>
<dbReference type="PANTHER" id="PTHR46580:SF4">
    <property type="entry name" value="ATP_GTP-BINDING PROTEIN"/>
    <property type="match status" value="1"/>
</dbReference>
<evidence type="ECO:0000259" key="3">
    <source>
        <dbReference type="Pfam" id="PF18962"/>
    </source>
</evidence>
<dbReference type="Pfam" id="PF13517">
    <property type="entry name" value="FG-GAP_3"/>
    <property type="match status" value="2"/>
</dbReference>
<evidence type="ECO:0000259" key="2">
    <source>
        <dbReference type="Pfam" id="PF18676"/>
    </source>
</evidence>
<keyword evidence="1" id="KW-0732">Signal</keyword>
<organism evidence="4 5">
    <name type="scientific">Reichenbachiella carrageenanivorans</name>
    <dbReference type="NCBI Taxonomy" id="2979869"/>
    <lineage>
        <taxon>Bacteria</taxon>
        <taxon>Pseudomonadati</taxon>
        <taxon>Bacteroidota</taxon>
        <taxon>Cytophagia</taxon>
        <taxon>Cytophagales</taxon>
        <taxon>Reichenbachiellaceae</taxon>
        <taxon>Reichenbachiella</taxon>
    </lineage>
</organism>
<dbReference type="InterPro" id="IPR041286">
    <property type="entry name" value="MBG_2"/>
</dbReference>
<dbReference type="Gene3D" id="2.130.10.130">
    <property type="entry name" value="Integrin alpha, N-terminal"/>
    <property type="match status" value="1"/>
</dbReference>
<keyword evidence="5" id="KW-1185">Reference proteome</keyword>
<dbReference type="Gene3D" id="3.30.160.710">
    <property type="match status" value="1"/>
</dbReference>
<dbReference type="InterPro" id="IPR026444">
    <property type="entry name" value="Secre_tail"/>
</dbReference>
<dbReference type="Proteomes" id="UP001062165">
    <property type="component" value="Chromosome"/>
</dbReference>